<sequence>MTTIEMRVHMDCAGCESKIKKTLQKLKGVDSIEIDMATQKVTVTGWADQKKVLKAVRKTGRRAELWSLPYNPEHHNGTDYFNISQHHCNGPSTHFTPQPSSYYNYYKHGYDSHDGSYYHRPPQSTIFGEQTGAAFSDDNPNACSIM</sequence>
<dbReference type="EMBL" id="CP126659">
    <property type="protein sequence ID" value="WJZ99096.1"/>
    <property type="molecule type" value="Genomic_DNA"/>
</dbReference>
<feature type="domain" description="HMA" evidence="2">
    <location>
        <begin position="1"/>
        <end position="64"/>
    </location>
</feature>
<evidence type="ECO:0000313" key="3">
    <source>
        <dbReference type="EMBL" id="WJZ99096.1"/>
    </source>
</evidence>
<evidence type="ECO:0000256" key="1">
    <source>
        <dbReference type="ARBA" id="ARBA00022723"/>
    </source>
</evidence>
<evidence type="ECO:0000313" key="4">
    <source>
        <dbReference type="Proteomes" id="UP001227230"/>
    </source>
</evidence>
<reference evidence="3 4" key="1">
    <citation type="journal article" date="2023" name="Hortic Res">
        <title>The complete reference genome for grapevine (Vitis vinifera L.) genetics and breeding.</title>
        <authorList>
            <person name="Shi X."/>
            <person name="Cao S."/>
            <person name="Wang X."/>
            <person name="Huang S."/>
            <person name="Wang Y."/>
            <person name="Liu Z."/>
            <person name="Liu W."/>
            <person name="Leng X."/>
            <person name="Peng Y."/>
            <person name="Wang N."/>
            <person name="Wang Y."/>
            <person name="Ma Z."/>
            <person name="Xu X."/>
            <person name="Zhang F."/>
            <person name="Xue H."/>
            <person name="Zhong H."/>
            <person name="Wang Y."/>
            <person name="Zhang K."/>
            <person name="Velt A."/>
            <person name="Avia K."/>
            <person name="Holtgrawe D."/>
            <person name="Grimplet J."/>
            <person name="Matus J.T."/>
            <person name="Ware D."/>
            <person name="Wu X."/>
            <person name="Wang H."/>
            <person name="Liu C."/>
            <person name="Fang Y."/>
            <person name="Rustenholz C."/>
            <person name="Cheng Z."/>
            <person name="Xiao H."/>
            <person name="Zhou Y."/>
        </authorList>
    </citation>
    <scope>NUCLEOTIDE SEQUENCE [LARGE SCALE GENOMIC DNA]</scope>
    <source>
        <strain evidence="4">cv. Pinot noir / PN40024</strain>
        <tissue evidence="3">Leaf</tissue>
    </source>
</reference>
<dbReference type="Pfam" id="PF00403">
    <property type="entry name" value="HMA"/>
    <property type="match status" value="1"/>
</dbReference>
<dbReference type="Gene3D" id="3.30.70.100">
    <property type="match status" value="1"/>
</dbReference>
<dbReference type="InterPro" id="IPR036163">
    <property type="entry name" value="HMA_dom_sf"/>
</dbReference>
<dbReference type="PROSITE" id="PS50846">
    <property type="entry name" value="HMA_2"/>
    <property type="match status" value="1"/>
</dbReference>
<gene>
    <name evidence="3" type="ORF">VitviT2T_017570</name>
</gene>
<dbReference type="PANTHER" id="PTHR22814">
    <property type="entry name" value="COPPER TRANSPORT PROTEIN ATOX1-RELATED"/>
    <property type="match status" value="1"/>
</dbReference>
<dbReference type="InterPro" id="IPR006121">
    <property type="entry name" value="HMA_dom"/>
</dbReference>
<dbReference type="SUPFAM" id="SSF55008">
    <property type="entry name" value="HMA, heavy metal-associated domain"/>
    <property type="match status" value="1"/>
</dbReference>
<keyword evidence="1" id="KW-0479">Metal-binding</keyword>
<protein>
    <recommendedName>
        <fullName evidence="2">HMA domain-containing protein</fullName>
    </recommendedName>
</protein>
<dbReference type="PANTHER" id="PTHR22814:SF351">
    <property type="entry name" value="HEAVY METAL-ASSOCIATED ISOPRENYLATED PLANT PROTEIN 28"/>
    <property type="match status" value="1"/>
</dbReference>
<evidence type="ECO:0000259" key="2">
    <source>
        <dbReference type="PROSITE" id="PS50846"/>
    </source>
</evidence>
<organism evidence="3 4">
    <name type="scientific">Vitis vinifera</name>
    <name type="common">Grape</name>
    <dbReference type="NCBI Taxonomy" id="29760"/>
    <lineage>
        <taxon>Eukaryota</taxon>
        <taxon>Viridiplantae</taxon>
        <taxon>Streptophyta</taxon>
        <taxon>Embryophyta</taxon>
        <taxon>Tracheophyta</taxon>
        <taxon>Spermatophyta</taxon>
        <taxon>Magnoliopsida</taxon>
        <taxon>eudicotyledons</taxon>
        <taxon>Gunneridae</taxon>
        <taxon>Pentapetalae</taxon>
        <taxon>rosids</taxon>
        <taxon>Vitales</taxon>
        <taxon>Vitaceae</taxon>
        <taxon>Viteae</taxon>
        <taxon>Vitis</taxon>
    </lineage>
</organism>
<accession>A0ABY9CV86</accession>
<name>A0ABY9CV86_VITVI</name>
<proteinExistence type="predicted"/>
<keyword evidence="4" id="KW-1185">Reference proteome</keyword>
<dbReference type="Proteomes" id="UP001227230">
    <property type="component" value="Chromosome 12"/>
</dbReference>
<dbReference type="CDD" id="cd00371">
    <property type="entry name" value="HMA"/>
    <property type="match status" value="1"/>
</dbReference>